<evidence type="ECO:0000313" key="4">
    <source>
        <dbReference type="Proteomes" id="UP001280121"/>
    </source>
</evidence>
<dbReference type="Pfam" id="PF14111">
    <property type="entry name" value="DUF4283"/>
    <property type="match status" value="1"/>
</dbReference>
<feature type="domain" description="DUF4283" evidence="2">
    <location>
        <begin position="43"/>
        <end position="114"/>
    </location>
</feature>
<dbReference type="PANTHER" id="PTHR31286:SF167">
    <property type="entry name" value="OS09G0268800 PROTEIN"/>
    <property type="match status" value="1"/>
</dbReference>
<gene>
    <name evidence="3" type="ORF">Ddye_029138</name>
</gene>
<feature type="compositionally biased region" description="Basic and acidic residues" evidence="1">
    <location>
        <begin position="202"/>
        <end position="213"/>
    </location>
</feature>
<evidence type="ECO:0000256" key="1">
    <source>
        <dbReference type="SAM" id="MobiDB-lite"/>
    </source>
</evidence>
<evidence type="ECO:0000313" key="3">
    <source>
        <dbReference type="EMBL" id="KAK2634346.1"/>
    </source>
</evidence>
<evidence type="ECO:0000259" key="2">
    <source>
        <dbReference type="Pfam" id="PF14111"/>
    </source>
</evidence>
<feature type="region of interest" description="Disordered" evidence="1">
    <location>
        <begin position="190"/>
        <end position="233"/>
    </location>
</feature>
<keyword evidence="4" id="KW-1185">Reference proteome</keyword>
<dbReference type="InterPro" id="IPR025558">
    <property type="entry name" value="DUF4283"/>
</dbReference>
<feature type="compositionally biased region" description="Polar residues" evidence="1">
    <location>
        <begin position="214"/>
        <end position="225"/>
    </location>
</feature>
<dbReference type="AlphaFoldDB" id="A0AAD9TE86"/>
<sequence>MEVSEGWMQRILFVCVVSYRLLNWMGRSKKLYVNLKTAALGRISLCLVAKVLSRKTVNNEAFIRVMGKVWQVKRGVVIESLTGNIFMLHFKKGDDRNRILSGNPWSFYDALIVLIPLICITRDIGWFLGEMIGEVNDLDGGSTGDCVGNFMRVRVRVAIDKPLRRCLRVDVLGDGVETIMILSPLRRNNVRDRRGLQPQEESNGKKENDKDHNSLQSQLPTTGAGKTNPWCDINGSRKAEGKQLVAGNHMDIPIIESDKPFNEEEKDLRFDILTTSTDTLAANDELMGTGKKGGTSNLDFIIDSGGDIGVYTDPSIGTQVEQEMVVFFSMRNAGAMMVSARRLLRMPGGEIMGSDKGITGSSVVSACLKVLNDGGSVRDLNNTVITLIPKRGNENKRKIHWCTWKHLCKEKSNGGLGFRDLEVFNKSLLAKQGWRIIKNLDSLASRTLKGCYFPNSSFLAAGKTSTGSFIWNSLLWGRGILDKRLRWRLGNGTSIRIYKDNWVSRPNTFKILSTPSLGDTTVDRLLSPSGGWDMQVLK</sequence>
<proteinExistence type="predicted"/>
<protein>
    <recommendedName>
        <fullName evidence="2">DUF4283 domain-containing protein</fullName>
    </recommendedName>
</protein>
<dbReference type="InterPro" id="IPR040256">
    <property type="entry name" value="At4g02000-like"/>
</dbReference>
<dbReference type="PANTHER" id="PTHR31286">
    <property type="entry name" value="GLYCINE-RICH CELL WALL STRUCTURAL PROTEIN 1.8-LIKE"/>
    <property type="match status" value="1"/>
</dbReference>
<comment type="caution">
    <text evidence="3">The sequence shown here is derived from an EMBL/GenBank/DDBJ whole genome shotgun (WGS) entry which is preliminary data.</text>
</comment>
<accession>A0AAD9TE86</accession>
<dbReference type="EMBL" id="JANJYI010000009">
    <property type="protein sequence ID" value="KAK2634346.1"/>
    <property type="molecule type" value="Genomic_DNA"/>
</dbReference>
<dbReference type="Proteomes" id="UP001280121">
    <property type="component" value="Unassembled WGS sequence"/>
</dbReference>
<name>A0AAD9TE86_9ROSI</name>
<organism evidence="3 4">
    <name type="scientific">Dipteronia dyeriana</name>
    <dbReference type="NCBI Taxonomy" id="168575"/>
    <lineage>
        <taxon>Eukaryota</taxon>
        <taxon>Viridiplantae</taxon>
        <taxon>Streptophyta</taxon>
        <taxon>Embryophyta</taxon>
        <taxon>Tracheophyta</taxon>
        <taxon>Spermatophyta</taxon>
        <taxon>Magnoliopsida</taxon>
        <taxon>eudicotyledons</taxon>
        <taxon>Gunneridae</taxon>
        <taxon>Pentapetalae</taxon>
        <taxon>rosids</taxon>
        <taxon>malvids</taxon>
        <taxon>Sapindales</taxon>
        <taxon>Sapindaceae</taxon>
        <taxon>Hippocastanoideae</taxon>
        <taxon>Acereae</taxon>
        <taxon>Dipteronia</taxon>
    </lineage>
</organism>
<reference evidence="3" key="1">
    <citation type="journal article" date="2023" name="Plant J.">
        <title>Genome sequences and population genomics provide insights into the demographic history, inbreeding, and mutation load of two 'living fossil' tree species of Dipteronia.</title>
        <authorList>
            <person name="Feng Y."/>
            <person name="Comes H.P."/>
            <person name="Chen J."/>
            <person name="Zhu S."/>
            <person name="Lu R."/>
            <person name="Zhang X."/>
            <person name="Li P."/>
            <person name="Qiu J."/>
            <person name="Olsen K.M."/>
            <person name="Qiu Y."/>
        </authorList>
    </citation>
    <scope>NUCLEOTIDE SEQUENCE</scope>
    <source>
        <strain evidence="3">KIB01</strain>
    </source>
</reference>